<feature type="compositionally biased region" description="Basic and acidic residues" evidence="1">
    <location>
        <begin position="14"/>
        <end position="23"/>
    </location>
</feature>
<keyword evidence="3" id="KW-1185">Reference proteome</keyword>
<dbReference type="Proteomes" id="UP000183971">
    <property type="component" value="Unassembled WGS sequence"/>
</dbReference>
<accession>A0A1L7VWB7</accession>
<comment type="caution">
    <text evidence="2">The sequence shown here is derived from an EMBL/GenBank/DDBJ whole genome shotgun (WGS) entry which is preliminary data.</text>
</comment>
<name>A0A1L7VWB7_FUSPR</name>
<evidence type="ECO:0000313" key="3">
    <source>
        <dbReference type="Proteomes" id="UP000183971"/>
    </source>
</evidence>
<dbReference type="VEuPathDB" id="FungiDB:FPRO_13963"/>
<dbReference type="AlphaFoldDB" id="A0A1L7VWB7"/>
<proteinExistence type="predicted"/>
<organism evidence="2 3">
    <name type="scientific">Fusarium proliferatum (strain ET1)</name>
    <name type="common">Orchid endophyte fungus</name>
    <dbReference type="NCBI Taxonomy" id="1227346"/>
    <lineage>
        <taxon>Eukaryota</taxon>
        <taxon>Fungi</taxon>
        <taxon>Dikarya</taxon>
        <taxon>Ascomycota</taxon>
        <taxon>Pezizomycotina</taxon>
        <taxon>Sordariomycetes</taxon>
        <taxon>Hypocreomycetidae</taxon>
        <taxon>Hypocreales</taxon>
        <taxon>Nectriaceae</taxon>
        <taxon>Fusarium</taxon>
        <taxon>Fusarium fujikuroi species complex</taxon>
    </lineage>
</organism>
<feature type="compositionally biased region" description="Basic residues" evidence="1">
    <location>
        <begin position="101"/>
        <end position="117"/>
    </location>
</feature>
<reference evidence="3" key="1">
    <citation type="journal article" date="2016" name="Genome Biol. Evol.">
        <title>Comparative 'omics' of the Fusarium fujikuroi species complex highlights differences in genetic potential and metabolite synthesis.</title>
        <authorList>
            <person name="Niehaus E.-M."/>
            <person name="Muensterkoetter M."/>
            <person name="Proctor R.H."/>
            <person name="Brown D.W."/>
            <person name="Sharon A."/>
            <person name="Idan Y."/>
            <person name="Oren-Young L."/>
            <person name="Sieber C.M."/>
            <person name="Novak O."/>
            <person name="Pencik A."/>
            <person name="Tarkowska D."/>
            <person name="Hromadova K."/>
            <person name="Freeman S."/>
            <person name="Maymon M."/>
            <person name="Elazar M."/>
            <person name="Youssef S.A."/>
            <person name="El-Shabrawy E.S.M."/>
            <person name="Shalaby A.B.A."/>
            <person name="Houterman P."/>
            <person name="Brock N.L."/>
            <person name="Burkhardt I."/>
            <person name="Tsavkelova E.A."/>
            <person name="Dickschat J.S."/>
            <person name="Galuszka P."/>
            <person name="Gueldener U."/>
            <person name="Tudzynski B."/>
        </authorList>
    </citation>
    <scope>NUCLEOTIDE SEQUENCE [LARGE SCALE GENOMIC DNA]</scope>
    <source>
        <strain evidence="3">ET1</strain>
    </source>
</reference>
<feature type="region of interest" description="Disordered" evidence="1">
    <location>
        <begin position="99"/>
        <end position="123"/>
    </location>
</feature>
<dbReference type="EMBL" id="FJOF01000008">
    <property type="protein sequence ID" value="CZR44183.1"/>
    <property type="molecule type" value="Genomic_DNA"/>
</dbReference>
<evidence type="ECO:0000256" key="1">
    <source>
        <dbReference type="SAM" id="MobiDB-lite"/>
    </source>
</evidence>
<gene>
    <name evidence="2" type="ORF">FPRO_13963</name>
</gene>
<evidence type="ECO:0000313" key="2">
    <source>
        <dbReference type="EMBL" id="CZR44183.1"/>
    </source>
</evidence>
<dbReference type="RefSeq" id="XP_031084745.1">
    <property type="nucleotide sequence ID" value="XM_031218936.1"/>
</dbReference>
<feature type="region of interest" description="Disordered" evidence="1">
    <location>
        <begin position="1"/>
        <end position="23"/>
    </location>
</feature>
<sequence length="123" mass="15412">MFWSRRRMGSNARRSTDRPRSRRAQWEIQERISVLNRRLNSIRAEIDEIYRRRDENEKRVRRAKDEVKLLKGKRRPKRRDIEEAKETLRRRNRDFKEIKRVLKQTKREKKSLTKKRDRLSLRV</sequence>
<protein>
    <submittedName>
        <fullName evidence="2">Uncharacterized protein</fullName>
    </submittedName>
</protein>
<dbReference type="GeneID" id="42058822"/>